<dbReference type="Proteomes" id="UP000193827">
    <property type="component" value="Unassembled WGS sequence"/>
</dbReference>
<evidence type="ECO:0000313" key="1">
    <source>
        <dbReference type="EMBL" id="SLN58916.1"/>
    </source>
</evidence>
<organism evidence="1 2">
    <name type="scientific">Roseovarius litorisediminis</name>
    <dbReference type="NCBI Taxonomy" id="1312363"/>
    <lineage>
        <taxon>Bacteria</taxon>
        <taxon>Pseudomonadati</taxon>
        <taxon>Pseudomonadota</taxon>
        <taxon>Alphaproteobacteria</taxon>
        <taxon>Rhodobacterales</taxon>
        <taxon>Roseobacteraceae</taxon>
        <taxon>Roseovarius</taxon>
    </lineage>
</organism>
<dbReference type="RefSeq" id="WP_085893393.1">
    <property type="nucleotide sequence ID" value="NZ_FWFL01000009.1"/>
</dbReference>
<dbReference type="EMBL" id="FWFL01000009">
    <property type="protein sequence ID" value="SLN58916.1"/>
    <property type="molecule type" value="Genomic_DNA"/>
</dbReference>
<keyword evidence="2" id="KW-1185">Reference proteome</keyword>
<reference evidence="1 2" key="1">
    <citation type="submission" date="2017-03" db="EMBL/GenBank/DDBJ databases">
        <authorList>
            <person name="Afonso C.L."/>
            <person name="Miller P.J."/>
            <person name="Scott M.A."/>
            <person name="Spackman E."/>
            <person name="Goraichik I."/>
            <person name="Dimitrov K.M."/>
            <person name="Suarez D.L."/>
            <person name="Swayne D.E."/>
        </authorList>
    </citation>
    <scope>NUCLEOTIDE SEQUENCE [LARGE SCALE GENOMIC DNA]</scope>
    <source>
        <strain evidence="1 2">CECT 8287</strain>
    </source>
</reference>
<sequence length="115" mass="12821">MMTFLPPDVQAGLDAARKLAQKKSSRLRVQAGDQVFHILRTWDNGFALDADEAPGLRGLVDLYDGARLLSQCLIVASEEEAGEMRFEFKRTTEATGEQPLDFYREPNAPVALLPR</sequence>
<name>A0A1Y5TAB6_9RHOB</name>
<protein>
    <submittedName>
        <fullName evidence="1">Uncharacterized protein</fullName>
    </submittedName>
</protein>
<dbReference type="AlphaFoldDB" id="A0A1Y5TAB6"/>
<evidence type="ECO:0000313" key="2">
    <source>
        <dbReference type="Proteomes" id="UP000193827"/>
    </source>
</evidence>
<accession>A0A1Y5TAB6</accession>
<dbReference type="OrthoDB" id="7658488at2"/>
<proteinExistence type="predicted"/>
<gene>
    <name evidence="1" type="ORF">PEL8287_03170</name>
</gene>